<evidence type="ECO:0000256" key="5">
    <source>
        <dbReference type="ARBA" id="ARBA00023242"/>
    </source>
</evidence>
<feature type="region of interest" description="Disordered" evidence="7">
    <location>
        <begin position="47"/>
        <end position="108"/>
    </location>
</feature>
<dbReference type="GO" id="GO:0045893">
    <property type="term" value="P:positive regulation of DNA-templated transcription"/>
    <property type="evidence" value="ECO:0007669"/>
    <property type="project" value="InterPro"/>
</dbReference>
<dbReference type="PROSITE" id="PS50252">
    <property type="entry name" value="TBOX_3"/>
    <property type="match status" value="1"/>
</dbReference>
<keyword evidence="10" id="KW-1185">Reference proteome</keyword>
<comment type="caution">
    <text evidence="9">The sequence shown here is derived from an EMBL/GenBank/DDBJ whole genome shotgun (WGS) entry which is preliminary data.</text>
</comment>
<keyword evidence="3 6" id="KW-0238">DNA-binding</keyword>
<keyword evidence="2" id="KW-0805">Transcription regulation</keyword>
<feature type="domain" description="T-box" evidence="8">
    <location>
        <begin position="113"/>
        <end position="300"/>
    </location>
</feature>
<dbReference type="GO" id="GO:0000785">
    <property type="term" value="C:chromatin"/>
    <property type="evidence" value="ECO:0007669"/>
    <property type="project" value="TreeGrafter"/>
</dbReference>
<feature type="compositionally biased region" description="Basic and acidic residues" evidence="7">
    <location>
        <begin position="95"/>
        <end position="108"/>
    </location>
</feature>
<dbReference type="PROSITE" id="PS01264">
    <property type="entry name" value="TBOX_2"/>
    <property type="match status" value="1"/>
</dbReference>
<evidence type="ECO:0000313" key="10">
    <source>
        <dbReference type="Proteomes" id="UP000823561"/>
    </source>
</evidence>
<dbReference type="InterPro" id="IPR008967">
    <property type="entry name" value="p53-like_TF_DNA-bd_sf"/>
</dbReference>
<name>A0AAV6FPI7_9TELE</name>
<dbReference type="GO" id="GO:0000978">
    <property type="term" value="F:RNA polymerase II cis-regulatory region sequence-specific DNA binding"/>
    <property type="evidence" value="ECO:0007669"/>
    <property type="project" value="InterPro"/>
</dbReference>
<accession>A0AAV6FPI7</accession>
<sequence>MRHDNKLGSSTDDGGSLATCWPRMQGLSSRAHAFSVEALVGKSCKRVKVESEKDERLQDHSTPEKERSSSAGTMIADGEMQESERRRKASLLLRKPVDSERDPESEREVRMELQGSDLWNRFHEIGTEMIITKAGRRMFPSVRVKVRHLDPFKQYYIAMDIMPVDSKRYRYVYHSSQWMVAGNTDHSCIAPRLYVHPDSPCSGETWMRQVISFDRVKLTNNEMDDKGHIILQSMHRYKPRVHVIEHDPRLDLAQIPSLPAEGVHTFSFSETQFTTVTAYQNQQITKLKIDRNPFAKGFRDPGRNRGVLDGILESYPWRNPISLDFKPFALELQDGSSGSPGGCVGLSPLKSLLPPSTCPTSSGPFALSCASDSALHGLSVPFCYKISPATSLLAARAYNSHGAEGLRGYQGLLRPLAAADFPLLSALHSKKVASCRGQCLQGPPGASSACFLHLQGLRGSGVNSVHHDPLPSTLASPYSLYGCGLPTTPQLSSLARQHAKLANGGGAAATAASSATQTESLLRQAALWHPAINHCL</sequence>
<dbReference type="PROSITE" id="PS01283">
    <property type="entry name" value="TBOX_1"/>
    <property type="match status" value="1"/>
</dbReference>
<evidence type="ECO:0000256" key="6">
    <source>
        <dbReference type="PROSITE-ProRule" id="PRU00201"/>
    </source>
</evidence>
<proteinExistence type="predicted"/>
<evidence type="ECO:0000256" key="2">
    <source>
        <dbReference type="ARBA" id="ARBA00023015"/>
    </source>
</evidence>
<evidence type="ECO:0000256" key="3">
    <source>
        <dbReference type="ARBA" id="ARBA00023125"/>
    </source>
</evidence>
<keyword evidence="5 6" id="KW-0539">Nucleus</keyword>
<dbReference type="EMBL" id="JADWDJ010000021">
    <property type="protein sequence ID" value="KAG5263686.1"/>
    <property type="molecule type" value="Genomic_DNA"/>
</dbReference>
<dbReference type="Gene3D" id="2.60.40.820">
    <property type="entry name" value="Transcription factor, T-box"/>
    <property type="match status" value="1"/>
</dbReference>
<dbReference type="Pfam" id="PF00907">
    <property type="entry name" value="T-box"/>
    <property type="match status" value="1"/>
</dbReference>
<dbReference type="GO" id="GO:0005634">
    <property type="term" value="C:nucleus"/>
    <property type="evidence" value="ECO:0007669"/>
    <property type="project" value="UniProtKB-SubCell"/>
</dbReference>
<dbReference type="InterPro" id="IPR036960">
    <property type="entry name" value="T-box_sf"/>
</dbReference>
<dbReference type="SMART" id="SM00425">
    <property type="entry name" value="TBOX"/>
    <property type="match status" value="1"/>
</dbReference>
<reference evidence="9" key="1">
    <citation type="submission" date="2020-10" db="EMBL/GenBank/DDBJ databases">
        <title>Chromosome-scale genome assembly of the Allis shad, Alosa alosa.</title>
        <authorList>
            <person name="Margot Z."/>
            <person name="Christophe K."/>
            <person name="Cabau C."/>
            <person name="Louis A."/>
            <person name="Berthelot C."/>
            <person name="Parey E."/>
            <person name="Roest Crollius H."/>
            <person name="Montfort J."/>
            <person name="Robinson-Rechavi M."/>
            <person name="Bucao C."/>
            <person name="Bouchez O."/>
            <person name="Gislard M."/>
            <person name="Lluch J."/>
            <person name="Milhes M."/>
            <person name="Lampietro C."/>
            <person name="Lopez Roques C."/>
            <person name="Donnadieu C."/>
            <person name="Braasch I."/>
            <person name="Desvignes T."/>
            <person name="Postlethwait J."/>
            <person name="Bobe J."/>
            <person name="Guiguen Y."/>
        </authorList>
    </citation>
    <scope>NUCLEOTIDE SEQUENCE</scope>
    <source>
        <strain evidence="9">M-15738</strain>
        <tissue evidence="9">Blood</tissue>
    </source>
</reference>
<dbReference type="InterPro" id="IPR018186">
    <property type="entry name" value="TF_T-box_CS"/>
</dbReference>
<evidence type="ECO:0000256" key="1">
    <source>
        <dbReference type="ARBA" id="ARBA00004123"/>
    </source>
</evidence>
<evidence type="ECO:0000256" key="4">
    <source>
        <dbReference type="ARBA" id="ARBA00023163"/>
    </source>
</evidence>
<dbReference type="InterPro" id="IPR001699">
    <property type="entry name" value="TF_T-box"/>
</dbReference>
<dbReference type="GO" id="GO:0000981">
    <property type="term" value="F:DNA-binding transcription factor activity, RNA polymerase II-specific"/>
    <property type="evidence" value="ECO:0007669"/>
    <property type="project" value="TreeGrafter"/>
</dbReference>
<dbReference type="PANTHER" id="PTHR11267:SF116">
    <property type="entry name" value="T-BOX TRANSCRIPTION FACTOR TBX22"/>
    <property type="match status" value="1"/>
</dbReference>
<dbReference type="InterPro" id="IPR046360">
    <property type="entry name" value="T-box_DNA-bd"/>
</dbReference>
<evidence type="ECO:0000256" key="7">
    <source>
        <dbReference type="SAM" id="MobiDB-lite"/>
    </source>
</evidence>
<dbReference type="Proteomes" id="UP000823561">
    <property type="component" value="Chromosome 21"/>
</dbReference>
<feature type="compositionally biased region" description="Basic and acidic residues" evidence="7">
    <location>
        <begin position="47"/>
        <end position="68"/>
    </location>
</feature>
<dbReference type="SUPFAM" id="SSF49417">
    <property type="entry name" value="p53-like transcription factors"/>
    <property type="match status" value="1"/>
</dbReference>
<dbReference type="PANTHER" id="PTHR11267">
    <property type="entry name" value="T-BOX PROTEIN-RELATED"/>
    <property type="match status" value="1"/>
</dbReference>
<comment type="subcellular location">
    <subcellularLocation>
        <location evidence="1 6">Nucleus</location>
    </subcellularLocation>
</comment>
<gene>
    <name evidence="9" type="ORF">AALO_G00267510</name>
</gene>
<evidence type="ECO:0000259" key="8">
    <source>
        <dbReference type="PROSITE" id="PS50252"/>
    </source>
</evidence>
<dbReference type="GO" id="GO:0001708">
    <property type="term" value="P:cell fate specification"/>
    <property type="evidence" value="ECO:0007669"/>
    <property type="project" value="TreeGrafter"/>
</dbReference>
<dbReference type="AlphaFoldDB" id="A0AAV6FPI7"/>
<dbReference type="CDD" id="cd20200">
    <property type="entry name" value="T-box_TBX22-like"/>
    <property type="match status" value="1"/>
</dbReference>
<evidence type="ECO:0000313" key="9">
    <source>
        <dbReference type="EMBL" id="KAG5263686.1"/>
    </source>
</evidence>
<organism evidence="9 10">
    <name type="scientific">Alosa alosa</name>
    <name type="common">allis shad</name>
    <dbReference type="NCBI Taxonomy" id="278164"/>
    <lineage>
        <taxon>Eukaryota</taxon>
        <taxon>Metazoa</taxon>
        <taxon>Chordata</taxon>
        <taxon>Craniata</taxon>
        <taxon>Vertebrata</taxon>
        <taxon>Euteleostomi</taxon>
        <taxon>Actinopterygii</taxon>
        <taxon>Neopterygii</taxon>
        <taxon>Teleostei</taxon>
        <taxon>Clupei</taxon>
        <taxon>Clupeiformes</taxon>
        <taxon>Clupeoidei</taxon>
        <taxon>Clupeidae</taxon>
        <taxon>Alosa</taxon>
    </lineage>
</organism>
<keyword evidence="4" id="KW-0804">Transcription</keyword>
<feature type="region of interest" description="Disordered" evidence="7">
    <location>
        <begin position="1"/>
        <end position="20"/>
    </location>
</feature>
<dbReference type="PRINTS" id="PR00937">
    <property type="entry name" value="TBOX"/>
</dbReference>
<protein>
    <recommendedName>
        <fullName evidence="8">T-box domain-containing protein</fullName>
    </recommendedName>
</protein>
<comment type="caution">
    <text evidence="6">Lacks conserved residue(s) required for the propagation of feature annotation.</text>
</comment>
<dbReference type="FunFam" id="2.60.40.820:FF:000001">
    <property type="entry name" value="T-box transcription factor TBX18"/>
    <property type="match status" value="1"/>
</dbReference>